<accession>A0A2R4T4S1</accession>
<comment type="subcellular location">
    <subcellularLocation>
        <location evidence="1">Cell membrane</location>
        <topology evidence="1">Peripheral membrane protein</topology>
        <orientation evidence="1">Cytoplasmic side</orientation>
    </subcellularLocation>
</comment>
<proteinExistence type="inferred from homology"/>
<dbReference type="InterPro" id="IPR002696">
    <property type="entry name" value="Membr_insert_effic_factor_YidD"/>
</dbReference>
<dbReference type="GeneID" id="55657539"/>
<dbReference type="GO" id="GO:0005886">
    <property type="term" value="C:plasma membrane"/>
    <property type="evidence" value="ECO:0007669"/>
    <property type="project" value="UniProtKB-SubCell"/>
</dbReference>
<keyword evidence="1" id="KW-1003">Cell membrane</keyword>
<evidence type="ECO:0000313" key="4">
    <source>
        <dbReference type="Proteomes" id="UP000244201"/>
    </source>
</evidence>
<dbReference type="OrthoDB" id="9801753at2"/>
<evidence type="ECO:0000313" key="3">
    <source>
        <dbReference type="EMBL" id="AVZ74106.1"/>
    </source>
</evidence>
<organism evidence="3 4">
    <name type="scientific">Streptomyces lunaelactis</name>
    <dbReference type="NCBI Taxonomy" id="1535768"/>
    <lineage>
        <taxon>Bacteria</taxon>
        <taxon>Bacillati</taxon>
        <taxon>Actinomycetota</taxon>
        <taxon>Actinomycetes</taxon>
        <taxon>Kitasatosporales</taxon>
        <taxon>Streptomycetaceae</taxon>
        <taxon>Streptomyces</taxon>
    </lineage>
</organism>
<evidence type="ECO:0000256" key="2">
    <source>
        <dbReference type="SAM" id="MobiDB-lite"/>
    </source>
</evidence>
<dbReference type="HAMAP" id="MF_00386">
    <property type="entry name" value="UPF0161_YidD"/>
    <property type="match status" value="1"/>
</dbReference>
<reference evidence="3 4" key="1">
    <citation type="submission" date="2018-01" db="EMBL/GenBank/DDBJ databases">
        <title>Complete genome sequence of Streptomyces lunaelactis MM109T, a Ferroverdin A producer isolated from cave moonmilk deposits.</title>
        <authorList>
            <person name="Naome A."/>
            <person name="Martinet L."/>
            <person name="Maciejewska M."/>
            <person name="Anderssen S."/>
            <person name="Adam D."/>
            <person name="Tenconi E."/>
            <person name="Deflandre B."/>
            <person name="Arguelles-Arias A."/>
            <person name="Calusinska M."/>
            <person name="Copieters W."/>
            <person name="Karim L."/>
            <person name="Hanikenne M."/>
            <person name="Baurain D."/>
            <person name="van Wezel G."/>
            <person name="Smargiasso N."/>
            <person name="de Pauw E."/>
            <person name="Delfosse P."/>
            <person name="Rigali S."/>
        </authorList>
    </citation>
    <scope>NUCLEOTIDE SEQUENCE [LARGE SCALE GENOMIC DNA]</scope>
    <source>
        <strain evidence="3 4">MM109</strain>
    </source>
</reference>
<dbReference type="NCBIfam" id="TIGR00278">
    <property type="entry name" value="membrane protein insertion efficiency factor YidD"/>
    <property type="match status" value="1"/>
</dbReference>
<keyword evidence="1" id="KW-0472">Membrane</keyword>
<dbReference type="Pfam" id="PF01809">
    <property type="entry name" value="YidD"/>
    <property type="match status" value="1"/>
</dbReference>
<keyword evidence="4" id="KW-1185">Reference proteome</keyword>
<dbReference type="PANTHER" id="PTHR33383:SF1">
    <property type="entry name" value="MEMBRANE PROTEIN INSERTION EFFICIENCY FACTOR-RELATED"/>
    <property type="match status" value="1"/>
</dbReference>
<evidence type="ECO:0000256" key="1">
    <source>
        <dbReference type="HAMAP-Rule" id="MF_00386"/>
    </source>
</evidence>
<feature type="compositionally biased region" description="Low complexity" evidence="2">
    <location>
        <begin position="109"/>
        <end position="119"/>
    </location>
</feature>
<comment type="function">
    <text evidence="1">Could be involved in insertion of integral membrane proteins into the membrane.</text>
</comment>
<protein>
    <recommendedName>
        <fullName evidence="1">Putative membrane protein insertion efficiency factor</fullName>
    </recommendedName>
</protein>
<feature type="region of interest" description="Disordered" evidence="2">
    <location>
        <begin position="82"/>
        <end position="119"/>
    </location>
</feature>
<dbReference type="SMART" id="SM01234">
    <property type="entry name" value="Haemolytic"/>
    <property type="match status" value="1"/>
</dbReference>
<sequence length="119" mass="13119">MKYPLLALIKLYQWTISPLLGPVCRYYPSCSHYGFTAIDRHGAVKGTALTAWRILRCNPWSPGGVDHVPPRKRPRWHEMLREALRGSKGGHSAADVPHRESAPEPPSPAAETSPNAQGA</sequence>
<comment type="similarity">
    <text evidence="1">Belongs to the UPF0161 family.</text>
</comment>
<dbReference type="EMBL" id="CP026304">
    <property type="protein sequence ID" value="AVZ74106.1"/>
    <property type="molecule type" value="Genomic_DNA"/>
</dbReference>
<dbReference type="PANTHER" id="PTHR33383">
    <property type="entry name" value="MEMBRANE PROTEIN INSERTION EFFICIENCY FACTOR-RELATED"/>
    <property type="match status" value="1"/>
</dbReference>
<gene>
    <name evidence="3" type="ORF">SLUN_19995</name>
</gene>
<dbReference type="RefSeq" id="WP_108150255.1">
    <property type="nucleotide sequence ID" value="NZ_CP026304.1"/>
</dbReference>
<name>A0A2R4T4S1_9ACTN</name>
<dbReference type="Proteomes" id="UP000244201">
    <property type="component" value="Chromosome"/>
</dbReference>
<dbReference type="KEGG" id="slk:SLUN_19995"/>
<dbReference type="AlphaFoldDB" id="A0A2R4T4S1"/>